<dbReference type="InterPro" id="IPR003746">
    <property type="entry name" value="DUF167"/>
</dbReference>
<keyword evidence="4" id="KW-1185">Reference proteome</keyword>
<accession>A0A2A9MCE6</accession>
<dbReference type="NCBIfam" id="TIGR00251">
    <property type="entry name" value="DUF167 family protein"/>
    <property type="match status" value="1"/>
</dbReference>
<dbReference type="RefSeq" id="XP_029218903.1">
    <property type="nucleotide sequence ID" value="XM_029365320.1"/>
</dbReference>
<dbReference type="Proteomes" id="UP000224006">
    <property type="component" value="Chromosome VI"/>
</dbReference>
<dbReference type="Pfam" id="PF02594">
    <property type="entry name" value="DUF167"/>
    <property type="match status" value="1"/>
</dbReference>
<comment type="similarity">
    <text evidence="1">Belongs to the UPF0235 family.</text>
</comment>
<dbReference type="SMART" id="SM01152">
    <property type="entry name" value="DUF167"/>
    <property type="match status" value="1"/>
</dbReference>
<proteinExistence type="inferred from homology"/>
<name>A0A2A9MCE6_BESBE</name>
<sequence length="190" mass="20528">MRVRTLICAFLAPLPRLSPPGTSFFSLGGEQVFPLLHARRQLSRGIAMPPVSSSTGRPAPAKNKSEGANKAGRKDEKGASSSQPELPRFMRIVDGGMTIAVHAKPGAKQSQIPAVSEQAEQLDIQINAPAREGAANEELCDFIADTLKLKKRDVTLQSGHKSREKVLLIQTTRSPAELLETLKQHSEEAS</sequence>
<dbReference type="OrthoDB" id="244097at2759"/>
<dbReference type="KEGG" id="bbes:BESB_069270"/>
<dbReference type="GO" id="GO:0005737">
    <property type="term" value="C:cytoplasm"/>
    <property type="evidence" value="ECO:0007669"/>
    <property type="project" value="TreeGrafter"/>
</dbReference>
<dbReference type="PANTHER" id="PTHR13420">
    <property type="entry name" value="UPF0235 PROTEIN C15ORF40"/>
    <property type="match status" value="1"/>
</dbReference>
<gene>
    <name evidence="3" type="ORF">BESB_069270</name>
</gene>
<dbReference type="Gene3D" id="3.30.1200.10">
    <property type="entry name" value="YggU-like"/>
    <property type="match status" value="1"/>
</dbReference>
<dbReference type="GeneID" id="40311853"/>
<organism evidence="3 4">
    <name type="scientific">Besnoitia besnoiti</name>
    <name type="common">Apicomplexan protozoan</name>
    <dbReference type="NCBI Taxonomy" id="94643"/>
    <lineage>
        <taxon>Eukaryota</taxon>
        <taxon>Sar</taxon>
        <taxon>Alveolata</taxon>
        <taxon>Apicomplexa</taxon>
        <taxon>Conoidasida</taxon>
        <taxon>Coccidia</taxon>
        <taxon>Eucoccidiorida</taxon>
        <taxon>Eimeriorina</taxon>
        <taxon>Sarcocystidae</taxon>
        <taxon>Besnoitia</taxon>
    </lineage>
</organism>
<evidence type="ECO:0000256" key="2">
    <source>
        <dbReference type="SAM" id="MobiDB-lite"/>
    </source>
</evidence>
<dbReference type="PANTHER" id="PTHR13420:SF7">
    <property type="entry name" value="UPF0235 PROTEIN C15ORF40"/>
    <property type="match status" value="1"/>
</dbReference>
<dbReference type="HAMAP" id="MF_00634">
    <property type="entry name" value="UPF0235"/>
    <property type="match status" value="1"/>
</dbReference>
<dbReference type="EMBL" id="NWUJ01000006">
    <property type="protein sequence ID" value="PFH34894.1"/>
    <property type="molecule type" value="Genomic_DNA"/>
</dbReference>
<dbReference type="STRING" id="94643.A0A2A9MCE6"/>
<comment type="caution">
    <text evidence="3">The sequence shown here is derived from an EMBL/GenBank/DDBJ whole genome shotgun (WGS) entry which is preliminary data.</text>
</comment>
<feature type="region of interest" description="Disordered" evidence="2">
    <location>
        <begin position="47"/>
        <end position="87"/>
    </location>
</feature>
<evidence type="ECO:0000313" key="3">
    <source>
        <dbReference type="EMBL" id="PFH34894.1"/>
    </source>
</evidence>
<evidence type="ECO:0000313" key="4">
    <source>
        <dbReference type="Proteomes" id="UP000224006"/>
    </source>
</evidence>
<dbReference type="InterPro" id="IPR036591">
    <property type="entry name" value="YggU-like_sf"/>
</dbReference>
<reference evidence="3 4" key="1">
    <citation type="submission" date="2017-09" db="EMBL/GenBank/DDBJ databases">
        <title>Genome sequencing of Besnoitia besnoiti strain Bb-Ger1.</title>
        <authorList>
            <person name="Schares G."/>
            <person name="Venepally P."/>
            <person name="Lorenzi H.A."/>
        </authorList>
    </citation>
    <scope>NUCLEOTIDE SEQUENCE [LARGE SCALE GENOMIC DNA]</scope>
    <source>
        <strain evidence="3 4">Bb-Ger1</strain>
    </source>
</reference>
<dbReference type="SUPFAM" id="SSF69786">
    <property type="entry name" value="YggU-like"/>
    <property type="match status" value="1"/>
</dbReference>
<feature type="compositionally biased region" description="Basic and acidic residues" evidence="2">
    <location>
        <begin position="63"/>
        <end position="78"/>
    </location>
</feature>
<evidence type="ECO:0000256" key="1">
    <source>
        <dbReference type="ARBA" id="ARBA00010364"/>
    </source>
</evidence>
<protein>
    <submittedName>
        <fullName evidence="3">ACR, YggU family COG1872 domain-containing protein</fullName>
    </submittedName>
</protein>
<dbReference type="AlphaFoldDB" id="A0A2A9MCE6"/>
<dbReference type="VEuPathDB" id="ToxoDB:BESB_069270"/>